<proteinExistence type="predicted"/>
<gene>
    <name evidence="2" type="ORF">F5X68DRAFT_76779</name>
</gene>
<comment type="caution">
    <text evidence="2">The sequence shown here is derived from an EMBL/GenBank/DDBJ whole genome shotgun (WGS) entry which is preliminary data.</text>
</comment>
<feature type="compositionally biased region" description="Polar residues" evidence="1">
    <location>
        <begin position="192"/>
        <end position="205"/>
    </location>
</feature>
<protein>
    <submittedName>
        <fullName evidence="2">Uncharacterized protein</fullName>
    </submittedName>
</protein>
<dbReference type="EMBL" id="JAGSXJ010000008">
    <property type="protein sequence ID" value="KAH6689078.1"/>
    <property type="molecule type" value="Genomic_DNA"/>
</dbReference>
<feature type="compositionally biased region" description="Pro residues" evidence="1">
    <location>
        <begin position="256"/>
        <end position="268"/>
    </location>
</feature>
<sequence>MPSLRGRGPRVSSEHTLLYWAKQGPGPPRRGATQCLAVPVCPASAEPGRSDATVETFYRSVPSLNHPISLPRLDAATAPTPPLPSLSSHLVTKISCSALQNAPSLARTCGIRDRPHPPRTCVTRPPCLWPLTCRDAPISRFQSVTSITLAAHGAGASRCCPLHSAPSALCFHQPTRPLPHTHCSPVRLIRSAQVQGSTASTQHQHQQPRHAGVGPSGRRRPSIPLIHGSPEEKEEEPEHASTAHGPVRGHTRPTARCPPPPLHLPPRVRPVLAGLISDICSPP</sequence>
<dbReference type="AlphaFoldDB" id="A0A9P9ADX1"/>
<dbReference type="Proteomes" id="UP000770015">
    <property type="component" value="Unassembled WGS sequence"/>
</dbReference>
<organism evidence="2 3">
    <name type="scientific">Plectosphaerella plurivora</name>
    <dbReference type="NCBI Taxonomy" id="936078"/>
    <lineage>
        <taxon>Eukaryota</taxon>
        <taxon>Fungi</taxon>
        <taxon>Dikarya</taxon>
        <taxon>Ascomycota</taxon>
        <taxon>Pezizomycotina</taxon>
        <taxon>Sordariomycetes</taxon>
        <taxon>Hypocreomycetidae</taxon>
        <taxon>Glomerellales</taxon>
        <taxon>Plectosphaerellaceae</taxon>
        <taxon>Plectosphaerella</taxon>
    </lineage>
</organism>
<keyword evidence="3" id="KW-1185">Reference proteome</keyword>
<name>A0A9P9ADX1_9PEZI</name>
<feature type="region of interest" description="Disordered" evidence="1">
    <location>
        <begin position="192"/>
        <end position="269"/>
    </location>
</feature>
<accession>A0A9P9ADX1</accession>
<evidence type="ECO:0000313" key="3">
    <source>
        <dbReference type="Proteomes" id="UP000770015"/>
    </source>
</evidence>
<reference evidence="2" key="1">
    <citation type="journal article" date="2021" name="Nat. Commun.">
        <title>Genetic determinants of endophytism in the Arabidopsis root mycobiome.</title>
        <authorList>
            <person name="Mesny F."/>
            <person name="Miyauchi S."/>
            <person name="Thiergart T."/>
            <person name="Pickel B."/>
            <person name="Atanasova L."/>
            <person name="Karlsson M."/>
            <person name="Huettel B."/>
            <person name="Barry K.W."/>
            <person name="Haridas S."/>
            <person name="Chen C."/>
            <person name="Bauer D."/>
            <person name="Andreopoulos W."/>
            <person name="Pangilinan J."/>
            <person name="LaButti K."/>
            <person name="Riley R."/>
            <person name="Lipzen A."/>
            <person name="Clum A."/>
            <person name="Drula E."/>
            <person name="Henrissat B."/>
            <person name="Kohler A."/>
            <person name="Grigoriev I.V."/>
            <person name="Martin F.M."/>
            <person name="Hacquard S."/>
        </authorList>
    </citation>
    <scope>NUCLEOTIDE SEQUENCE</scope>
    <source>
        <strain evidence="2">MPI-SDFR-AT-0117</strain>
    </source>
</reference>
<evidence type="ECO:0000256" key="1">
    <source>
        <dbReference type="SAM" id="MobiDB-lite"/>
    </source>
</evidence>
<evidence type="ECO:0000313" key="2">
    <source>
        <dbReference type="EMBL" id="KAH6689078.1"/>
    </source>
</evidence>